<dbReference type="Proteomes" id="UP000247498">
    <property type="component" value="Unassembled WGS sequence"/>
</dbReference>
<dbReference type="PROSITE" id="PS50283">
    <property type="entry name" value="NA_SOLUT_SYMP_3"/>
    <property type="match status" value="1"/>
</dbReference>
<evidence type="ECO:0000313" key="9">
    <source>
        <dbReference type="Proteomes" id="UP000247498"/>
    </source>
</evidence>
<accession>A0A2V0NYM9</accession>
<comment type="subcellular location">
    <subcellularLocation>
        <location evidence="1">Membrane</location>
        <topology evidence="1">Multi-pass membrane protein</topology>
    </subcellularLocation>
</comment>
<evidence type="ECO:0000256" key="5">
    <source>
        <dbReference type="ARBA" id="ARBA00022989"/>
    </source>
</evidence>
<feature type="non-terminal residue" evidence="8">
    <location>
        <position position="189"/>
    </location>
</feature>
<evidence type="ECO:0000256" key="4">
    <source>
        <dbReference type="ARBA" id="ARBA00022692"/>
    </source>
</evidence>
<dbReference type="AlphaFoldDB" id="A0A2V0NYM9"/>
<feature type="transmembrane region" description="Helical" evidence="7">
    <location>
        <begin position="36"/>
        <end position="59"/>
    </location>
</feature>
<dbReference type="STRING" id="307507.A0A2V0NYM9"/>
<dbReference type="GO" id="GO:0015204">
    <property type="term" value="F:urea transmembrane transporter activity"/>
    <property type="evidence" value="ECO:0007669"/>
    <property type="project" value="InterPro"/>
</dbReference>
<dbReference type="InterPro" id="IPR031155">
    <property type="entry name" value="DUR"/>
</dbReference>
<dbReference type="OrthoDB" id="6132759at2759"/>
<keyword evidence="4 7" id="KW-0812">Transmembrane</keyword>
<dbReference type="PANTHER" id="PTHR46154">
    <property type="match status" value="1"/>
</dbReference>
<evidence type="ECO:0000256" key="7">
    <source>
        <dbReference type="SAM" id="Phobius"/>
    </source>
</evidence>
<organism evidence="8 9">
    <name type="scientific">Raphidocelis subcapitata</name>
    <dbReference type="NCBI Taxonomy" id="307507"/>
    <lineage>
        <taxon>Eukaryota</taxon>
        <taxon>Viridiplantae</taxon>
        <taxon>Chlorophyta</taxon>
        <taxon>core chlorophytes</taxon>
        <taxon>Chlorophyceae</taxon>
        <taxon>CS clade</taxon>
        <taxon>Sphaeropleales</taxon>
        <taxon>Selenastraceae</taxon>
        <taxon>Raphidocelis</taxon>
    </lineage>
</organism>
<dbReference type="GO" id="GO:0005886">
    <property type="term" value="C:plasma membrane"/>
    <property type="evidence" value="ECO:0007669"/>
    <property type="project" value="TreeGrafter"/>
</dbReference>
<sequence length="189" mass="20305">MAAECYKWWDILGRDSPNFENGQCTFFQGKYALSEALGWVIVVAGGALFTLITASVTWLDHRFGGTSQTSEQFSTAGRSIKAGLTACDIVSKWTWAATLLQSANVAYKYGVSGPFWYAAGATIQVLLFAVLAVEVKRKAPTAHTVLEIVKARWGTGPHLVFLVFCLATNFIVTSMLILGGASVVNALSG</sequence>
<feature type="transmembrane region" description="Helical" evidence="7">
    <location>
        <begin position="115"/>
        <end position="133"/>
    </location>
</feature>
<protein>
    <submittedName>
        <fullName evidence="8">Urea-proton symporter</fullName>
    </submittedName>
</protein>
<name>A0A2V0NYM9_9CHLO</name>
<dbReference type="InParanoid" id="A0A2V0NYM9"/>
<keyword evidence="9" id="KW-1185">Reference proteome</keyword>
<dbReference type="Gene3D" id="1.20.1730.10">
    <property type="entry name" value="Sodium/glucose cotransporter"/>
    <property type="match status" value="1"/>
</dbReference>
<evidence type="ECO:0000256" key="2">
    <source>
        <dbReference type="ARBA" id="ARBA00006434"/>
    </source>
</evidence>
<evidence type="ECO:0000256" key="1">
    <source>
        <dbReference type="ARBA" id="ARBA00004141"/>
    </source>
</evidence>
<evidence type="ECO:0000256" key="3">
    <source>
        <dbReference type="ARBA" id="ARBA00022448"/>
    </source>
</evidence>
<dbReference type="InterPro" id="IPR038377">
    <property type="entry name" value="Na/Glc_symporter_sf"/>
</dbReference>
<proteinExistence type="inferred from homology"/>
<dbReference type="EMBL" id="BDRX01000026">
    <property type="protein sequence ID" value="GBF91782.1"/>
    <property type="molecule type" value="Genomic_DNA"/>
</dbReference>
<evidence type="ECO:0000256" key="6">
    <source>
        <dbReference type="ARBA" id="ARBA00023136"/>
    </source>
</evidence>
<comment type="caution">
    <text evidence="8">The sequence shown here is derived from an EMBL/GenBank/DDBJ whole genome shotgun (WGS) entry which is preliminary data.</text>
</comment>
<keyword evidence="5 7" id="KW-1133">Transmembrane helix</keyword>
<keyword evidence="3" id="KW-0813">Transport</keyword>
<evidence type="ECO:0000313" key="8">
    <source>
        <dbReference type="EMBL" id="GBF91782.1"/>
    </source>
</evidence>
<comment type="similarity">
    <text evidence="2">Belongs to the sodium:solute symporter (SSF) (TC 2.A.21) family.</text>
</comment>
<dbReference type="InterPro" id="IPR001734">
    <property type="entry name" value="Na/solute_symporter"/>
</dbReference>
<gene>
    <name evidence="8" type="ORF">Rsub_04086</name>
</gene>
<dbReference type="PANTHER" id="PTHR46154:SF4">
    <property type="entry name" value="UREA ACTIVE TRANSPORTER"/>
    <property type="match status" value="1"/>
</dbReference>
<feature type="transmembrane region" description="Helical" evidence="7">
    <location>
        <begin position="159"/>
        <end position="184"/>
    </location>
</feature>
<keyword evidence="6 7" id="KW-0472">Membrane</keyword>
<reference evidence="8 9" key="1">
    <citation type="journal article" date="2018" name="Sci. Rep.">
        <title>Raphidocelis subcapitata (=Pseudokirchneriella subcapitata) provides an insight into genome evolution and environmental adaptations in the Sphaeropleales.</title>
        <authorList>
            <person name="Suzuki S."/>
            <person name="Yamaguchi H."/>
            <person name="Nakajima N."/>
            <person name="Kawachi M."/>
        </authorList>
    </citation>
    <scope>NUCLEOTIDE SEQUENCE [LARGE SCALE GENOMIC DNA]</scope>
    <source>
        <strain evidence="8 9">NIES-35</strain>
    </source>
</reference>